<evidence type="ECO:0000313" key="2">
    <source>
        <dbReference type="EMBL" id="KAG5683627.1"/>
    </source>
</evidence>
<dbReference type="EMBL" id="JADBJN010000001">
    <property type="protein sequence ID" value="KAG5683627.1"/>
    <property type="molecule type" value="Genomic_DNA"/>
</dbReference>
<sequence>MNRERKTLDIFCYTILFLVLTTKLCSAEEDFEAAQKRAGGNVGLFPFPRVGRSDPELSDWDSYNSFENYDDMPRHEVKRQGLVAFPRVGRSGSQNQRFYQQYSDFIKRSGIQGAGPSTHLWFGPRMGKRSLHDQGDN</sequence>
<evidence type="ECO:0000256" key="1">
    <source>
        <dbReference type="SAM" id="SignalP"/>
    </source>
</evidence>
<dbReference type="AlphaFoldDB" id="A0A9J6CPT6"/>
<feature type="signal peptide" evidence="1">
    <location>
        <begin position="1"/>
        <end position="27"/>
    </location>
</feature>
<evidence type="ECO:0000313" key="3">
    <source>
        <dbReference type="Proteomes" id="UP001107558"/>
    </source>
</evidence>
<name>A0A9J6CPT6_POLVA</name>
<keyword evidence="3" id="KW-1185">Reference proteome</keyword>
<protein>
    <submittedName>
        <fullName evidence="2">Uncharacterized protein</fullName>
    </submittedName>
</protein>
<feature type="chain" id="PRO_5039897505" evidence="1">
    <location>
        <begin position="28"/>
        <end position="137"/>
    </location>
</feature>
<gene>
    <name evidence="2" type="ORF">PVAND_012900</name>
</gene>
<reference evidence="2" key="1">
    <citation type="submission" date="2021-03" db="EMBL/GenBank/DDBJ databases">
        <title>Chromosome level genome of the anhydrobiotic midge Polypedilum vanderplanki.</title>
        <authorList>
            <person name="Yoshida Y."/>
            <person name="Kikawada T."/>
            <person name="Gusev O."/>
        </authorList>
    </citation>
    <scope>NUCLEOTIDE SEQUENCE</scope>
    <source>
        <strain evidence="2">NIAS01</strain>
        <tissue evidence="2">Whole body or cell culture</tissue>
    </source>
</reference>
<comment type="caution">
    <text evidence="2">The sequence shown here is derived from an EMBL/GenBank/DDBJ whole genome shotgun (WGS) entry which is preliminary data.</text>
</comment>
<proteinExistence type="predicted"/>
<keyword evidence="1" id="KW-0732">Signal</keyword>
<dbReference type="OrthoDB" id="6430009at2759"/>
<accession>A0A9J6CPT6</accession>
<organism evidence="2 3">
    <name type="scientific">Polypedilum vanderplanki</name>
    <name type="common">Sleeping chironomid midge</name>
    <dbReference type="NCBI Taxonomy" id="319348"/>
    <lineage>
        <taxon>Eukaryota</taxon>
        <taxon>Metazoa</taxon>
        <taxon>Ecdysozoa</taxon>
        <taxon>Arthropoda</taxon>
        <taxon>Hexapoda</taxon>
        <taxon>Insecta</taxon>
        <taxon>Pterygota</taxon>
        <taxon>Neoptera</taxon>
        <taxon>Endopterygota</taxon>
        <taxon>Diptera</taxon>
        <taxon>Nematocera</taxon>
        <taxon>Chironomoidea</taxon>
        <taxon>Chironomidae</taxon>
        <taxon>Chironominae</taxon>
        <taxon>Polypedilum</taxon>
        <taxon>Polypedilum</taxon>
    </lineage>
</organism>
<dbReference type="Proteomes" id="UP001107558">
    <property type="component" value="Chromosome 1"/>
</dbReference>